<name>A0A3M6UYJ1_POCDA</name>
<sequence>MGQFEMKYLANRHLAVPEDSSVIGERPLSGSETMELSERRFDALQYAVVFENGTVFKNVPFRDKGRAGVVLVRCDGRSSSSDANGELVARAAVLQGMKPEDFFDTTTALLETPTTQSLLISRCCFAEDEKKFTKISNARTQPLFCSLNLLFSEIIFECFSNQLSSLIVNHWIFTNGYSPKSRHSVEIWTTIPQAVLPRDTMTSCCLVRLQPEKFTVITDVLFFIALQRTAKQVRSLSLRGIPSKIRDNSLLALSELLHLQTLYVTSLLRIGGAFFLNACKRCSVTSDCVQDWHPIRMADPIGIAINGEFI</sequence>
<proteinExistence type="predicted"/>
<dbReference type="AlphaFoldDB" id="A0A3M6UYJ1"/>
<evidence type="ECO:0000313" key="1">
    <source>
        <dbReference type="EMBL" id="RMX58378.1"/>
    </source>
</evidence>
<comment type="caution">
    <text evidence="1">The sequence shown here is derived from an EMBL/GenBank/DDBJ whole genome shotgun (WGS) entry which is preliminary data.</text>
</comment>
<organism evidence="1 2">
    <name type="scientific">Pocillopora damicornis</name>
    <name type="common">Cauliflower coral</name>
    <name type="synonym">Millepora damicornis</name>
    <dbReference type="NCBI Taxonomy" id="46731"/>
    <lineage>
        <taxon>Eukaryota</taxon>
        <taxon>Metazoa</taxon>
        <taxon>Cnidaria</taxon>
        <taxon>Anthozoa</taxon>
        <taxon>Hexacorallia</taxon>
        <taxon>Scleractinia</taxon>
        <taxon>Astrocoeniina</taxon>
        <taxon>Pocilloporidae</taxon>
        <taxon>Pocillopora</taxon>
    </lineage>
</organism>
<protein>
    <submittedName>
        <fullName evidence="1">Uncharacterized protein</fullName>
    </submittedName>
</protein>
<evidence type="ECO:0000313" key="2">
    <source>
        <dbReference type="Proteomes" id="UP000275408"/>
    </source>
</evidence>
<dbReference type="EMBL" id="RCHS01000531">
    <property type="protein sequence ID" value="RMX58378.1"/>
    <property type="molecule type" value="Genomic_DNA"/>
</dbReference>
<dbReference type="Proteomes" id="UP000275408">
    <property type="component" value="Unassembled WGS sequence"/>
</dbReference>
<gene>
    <name evidence="1" type="ORF">pdam_00012532</name>
</gene>
<keyword evidence="2" id="KW-1185">Reference proteome</keyword>
<accession>A0A3M6UYJ1</accession>
<reference evidence="1 2" key="1">
    <citation type="journal article" date="2018" name="Sci. Rep.">
        <title>Comparative analysis of the Pocillopora damicornis genome highlights role of immune system in coral evolution.</title>
        <authorList>
            <person name="Cunning R."/>
            <person name="Bay R.A."/>
            <person name="Gillette P."/>
            <person name="Baker A.C."/>
            <person name="Traylor-Knowles N."/>
        </authorList>
    </citation>
    <scope>NUCLEOTIDE SEQUENCE [LARGE SCALE GENOMIC DNA]</scope>
    <source>
        <strain evidence="1">RSMAS</strain>
        <tissue evidence="1">Whole animal</tissue>
    </source>
</reference>